<protein>
    <submittedName>
        <fullName evidence="2">Uncharacterized protein</fullName>
    </submittedName>
</protein>
<evidence type="ECO:0000256" key="1">
    <source>
        <dbReference type="SAM" id="MobiDB-lite"/>
    </source>
</evidence>
<sequence length="140" mass="15350">MTKKPKATKPKTPAKTDPEKAELPAIANNTAICAEAEQAAMLHAAEEVFNHILGRVKQFQAEMPDEHELGLQLPDLGGGHALHVRGMGFKNPNIIEFYGMLDGERQVAIIQHISQLNFMMIAVPPPADQKPYRIGFGAEL</sequence>
<dbReference type="EMBL" id="JACOQL010000003">
    <property type="protein sequence ID" value="MBC9246960.1"/>
    <property type="molecule type" value="Genomic_DNA"/>
</dbReference>
<keyword evidence="3" id="KW-1185">Reference proteome</keyword>
<dbReference type="InterPro" id="IPR046171">
    <property type="entry name" value="DUF6173"/>
</dbReference>
<comment type="caution">
    <text evidence="2">The sequence shown here is derived from an EMBL/GenBank/DDBJ whole genome shotgun (WGS) entry which is preliminary data.</text>
</comment>
<dbReference type="RefSeq" id="WP_187793471.1">
    <property type="nucleotide sequence ID" value="NZ_JACOQL010000003.1"/>
</dbReference>
<organism evidence="2 3">
    <name type="scientific">Paracoccus amoyensis</name>
    <dbReference type="NCBI Taxonomy" id="2760093"/>
    <lineage>
        <taxon>Bacteria</taxon>
        <taxon>Pseudomonadati</taxon>
        <taxon>Pseudomonadota</taxon>
        <taxon>Alphaproteobacteria</taxon>
        <taxon>Rhodobacterales</taxon>
        <taxon>Paracoccaceae</taxon>
        <taxon>Paracoccus</taxon>
    </lineage>
</organism>
<proteinExistence type="predicted"/>
<reference evidence="2" key="1">
    <citation type="submission" date="2020-08" db="EMBL/GenBank/DDBJ databases">
        <title>Paracoccus amoyensis sp. nov., isolated from the surface seawater at coast of Xiamen, Fujian.</title>
        <authorList>
            <person name="Lyu L."/>
        </authorList>
    </citation>
    <scope>NUCLEOTIDE SEQUENCE</scope>
    <source>
        <strain evidence="2">11-3</strain>
    </source>
</reference>
<dbReference type="AlphaFoldDB" id="A0A926GD62"/>
<evidence type="ECO:0000313" key="2">
    <source>
        <dbReference type="EMBL" id="MBC9246960.1"/>
    </source>
</evidence>
<accession>A0A926GD62</accession>
<name>A0A926GD62_9RHOB</name>
<dbReference type="Proteomes" id="UP000608594">
    <property type="component" value="Unassembled WGS sequence"/>
</dbReference>
<gene>
    <name evidence="2" type="ORF">H4P12_09575</name>
</gene>
<dbReference type="Pfam" id="PF19670">
    <property type="entry name" value="DUF6173"/>
    <property type="match status" value="1"/>
</dbReference>
<feature type="region of interest" description="Disordered" evidence="1">
    <location>
        <begin position="1"/>
        <end position="22"/>
    </location>
</feature>
<evidence type="ECO:0000313" key="3">
    <source>
        <dbReference type="Proteomes" id="UP000608594"/>
    </source>
</evidence>